<keyword evidence="3" id="KW-1185">Reference proteome</keyword>
<evidence type="ECO:0000313" key="3">
    <source>
        <dbReference type="Proteomes" id="UP001249291"/>
    </source>
</evidence>
<comment type="caution">
    <text evidence="2">The sequence shown here is derived from an EMBL/GenBank/DDBJ whole genome shotgun (WGS) entry which is preliminary data.</text>
</comment>
<dbReference type="PROSITE" id="PS51257">
    <property type="entry name" value="PROKAR_LIPOPROTEIN"/>
    <property type="match status" value="1"/>
</dbReference>
<name>A0ABU1HVH6_9MICO</name>
<keyword evidence="2" id="KW-0813">Transport</keyword>
<feature type="signal peptide" evidence="1">
    <location>
        <begin position="1"/>
        <end position="26"/>
    </location>
</feature>
<dbReference type="PANTHER" id="PTHR43649:SF30">
    <property type="entry name" value="ABC TRANSPORTER SUBSTRATE-BINDING PROTEIN"/>
    <property type="match status" value="1"/>
</dbReference>
<dbReference type="RefSeq" id="WP_309693888.1">
    <property type="nucleotide sequence ID" value="NZ_JAVIZQ010000001.1"/>
</dbReference>
<dbReference type="PANTHER" id="PTHR43649">
    <property type="entry name" value="ARABINOSE-BINDING PROTEIN-RELATED"/>
    <property type="match status" value="1"/>
</dbReference>
<organism evidence="2 3">
    <name type="scientific">Microbacterium foliorum</name>
    <dbReference type="NCBI Taxonomy" id="104336"/>
    <lineage>
        <taxon>Bacteria</taxon>
        <taxon>Bacillati</taxon>
        <taxon>Actinomycetota</taxon>
        <taxon>Actinomycetes</taxon>
        <taxon>Micrococcales</taxon>
        <taxon>Microbacteriaceae</taxon>
        <taxon>Microbacterium</taxon>
    </lineage>
</organism>
<accession>A0ABU1HVH6</accession>
<proteinExistence type="predicted"/>
<sequence length="445" mass="47712">MRFGNRRVLALTAGLAAAALLTGCGAGTTASPTPAETDSGEPVTIDFWSWDPLMQPVVDAFNESQDRITVNYVLQPTNVAMQTNFRNVMESGKDVPCLARGFAPLSTSLVNGWAQDITQYVEPVETKFSDGALAAAKLGDKYYGVPTGADAKFMMVNEKTLDAAGVEAPKTWEELVETGKELAPSGVKVINLAGEDPSTLINLAQQAGAQWFTIDGDSWKVNLHGKETLKAADIIQEIVDNDLNSTQTYQDRPALYAYFDSGNLATLPTQWWSLTGLQTNFTQSLGDWEAVPSPQFEGAKGEPTAGSANAWIVPVGCEHPDAAMNLATFIMTDPEGIEASRNPDTNAVGVPVSLKDVAEYSAAVVPDQLFGQSAEEVGEVIAEAQANVIGSFEGGPNYDAWFPQLQDQWGKVIAKQITVEQALENVEEYIASDLESKGISYSVAK</sequence>
<keyword evidence="1" id="KW-0732">Signal</keyword>
<evidence type="ECO:0000256" key="1">
    <source>
        <dbReference type="SAM" id="SignalP"/>
    </source>
</evidence>
<keyword evidence="2" id="KW-0762">Sugar transport</keyword>
<dbReference type="Proteomes" id="UP001249291">
    <property type="component" value="Unassembled WGS sequence"/>
</dbReference>
<protein>
    <submittedName>
        <fullName evidence="2">Multiple sugar transport system substrate-binding protein</fullName>
    </submittedName>
</protein>
<evidence type="ECO:0000313" key="2">
    <source>
        <dbReference type="EMBL" id="MDR6144054.1"/>
    </source>
</evidence>
<dbReference type="Gene3D" id="3.40.190.10">
    <property type="entry name" value="Periplasmic binding protein-like II"/>
    <property type="match status" value="1"/>
</dbReference>
<reference evidence="2 3" key="1">
    <citation type="submission" date="2023-08" db="EMBL/GenBank/DDBJ databases">
        <title>Functional and genomic diversity of the sorghum phyllosphere microbiome.</title>
        <authorList>
            <person name="Shade A."/>
        </authorList>
    </citation>
    <scope>NUCLEOTIDE SEQUENCE [LARGE SCALE GENOMIC DNA]</scope>
    <source>
        <strain evidence="2 3">SORGH_AS_0445</strain>
    </source>
</reference>
<feature type="chain" id="PRO_5047336231" evidence="1">
    <location>
        <begin position="27"/>
        <end position="445"/>
    </location>
</feature>
<dbReference type="InterPro" id="IPR050490">
    <property type="entry name" value="Bact_solute-bd_prot1"/>
</dbReference>
<gene>
    <name evidence="2" type="ORF">QE375_003608</name>
</gene>
<dbReference type="EMBL" id="JAVIZQ010000001">
    <property type="protein sequence ID" value="MDR6144054.1"/>
    <property type="molecule type" value="Genomic_DNA"/>
</dbReference>
<dbReference type="SUPFAM" id="SSF53850">
    <property type="entry name" value="Periplasmic binding protein-like II"/>
    <property type="match status" value="1"/>
</dbReference>